<gene>
    <name evidence="2" type="ORF">GR167_19735</name>
</gene>
<name>A0A6L8LNJ0_9RHOB</name>
<feature type="signal peptide" evidence="1">
    <location>
        <begin position="1"/>
        <end position="20"/>
    </location>
</feature>
<dbReference type="Proteomes" id="UP000479043">
    <property type="component" value="Unassembled WGS sequence"/>
</dbReference>
<evidence type="ECO:0000313" key="2">
    <source>
        <dbReference type="EMBL" id="MYM57558.1"/>
    </source>
</evidence>
<dbReference type="RefSeq" id="WP_160975460.1">
    <property type="nucleotide sequence ID" value="NZ_WWEN01000012.1"/>
</dbReference>
<evidence type="ECO:0008006" key="4">
    <source>
        <dbReference type="Google" id="ProtNLM"/>
    </source>
</evidence>
<protein>
    <recommendedName>
        <fullName evidence="4">DUF4034 domain-containing protein</fullName>
    </recommendedName>
</protein>
<organism evidence="2 3">
    <name type="scientific">Thalassovita mangrovi</name>
    <dbReference type="NCBI Taxonomy" id="2692236"/>
    <lineage>
        <taxon>Bacteria</taxon>
        <taxon>Pseudomonadati</taxon>
        <taxon>Pseudomonadota</taxon>
        <taxon>Alphaproteobacteria</taxon>
        <taxon>Rhodobacterales</taxon>
        <taxon>Roseobacteraceae</taxon>
        <taxon>Thalassovita</taxon>
    </lineage>
</organism>
<comment type="caution">
    <text evidence="2">The sequence shown here is derived from an EMBL/GenBank/DDBJ whole genome shotgun (WGS) entry which is preliminary data.</text>
</comment>
<evidence type="ECO:0000313" key="3">
    <source>
        <dbReference type="Proteomes" id="UP000479043"/>
    </source>
</evidence>
<keyword evidence="1" id="KW-0732">Signal</keyword>
<reference evidence="2 3" key="1">
    <citation type="submission" date="2020-01" db="EMBL/GenBank/DDBJ databases">
        <authorList>
            <person name="Chen S."/>
        </authorList>
    </citation>
    <scope>NUCLEOTIDE SEQUENCE [LARGE SCALE GENOMIC DNA]</scope>
    <source>
        <strain evidence="2 3">GS-10</strain>
    </source>
</reference>
<accession>A0A6L8LNJ0</accession>
<keyword evidence="3" id="KW-1185">Reference proteome</keyword>
<proteinExistence type="predicted"/>
<dbReference type="EMBL" id="WWEN01000012">
    <property type="protein sequence ID" value="MYM57558.1"/>
    <property type="molecule type" value="Genomic_DNA"/>
</dbReference>
<sequence length="531" mass="59153">MIRILTVLAALTLTAPASTAQTATDKIRILLDQGDIAALDRAIAGMHEQAAEQKDAAALRDVYDRLFNSTHPARLAVVEEWRNEMPGSPYALAAETWGAIKTVEMLGSVNYASPGAPQNRLKLYISAKQRADELVEKSLRRSPDFVPTLDAWLVSRKFYLKKVKSTDLNAIIYAELMKASPDRASMLKIVETIDASFAHPTREILGACLTYADQIENYDSDLCVIEAVLRHHVDEGIANQAKAALETRDEPFLDDLKLDKILYADGFHMRERSDELRETLARLHENTLNTPAQIGNFAQHSRRIAWFLKTPSYLESSNDRLVEFIDERLADDPYNRFLIKRKIDALLAGYQRFGHLDDLERARALWPDAMVYGQYRGEFWNLGIALAAADRAPYDIVDQIEWAENAVAYSLLKLGAVKYALEWMIRAQDSARENLNLDRPDGSSDPSATLEALKCPMLRAARMVSALCQSHSADPILCEPSAAANERVHDILQEGGAGSCPSVSEARLTDLEYSAVPFESVSLPWAATSSE</sequence>
<feature type="chain" id="PRO_5027108922" description="DUF4034 domain-containing protein" evidence="1">
    <location>
        <begin position="21"/>
        <end position="531"/>
    </location>
</feature>
<evidence type="ECO:0000256" key="1">
    <source>
        <dbReference type="SAM" id="SignalP"/>
    </source>
</evidence>
<dbReference type="AlphaFoldDB" id="A0A6L8LNJ0"/>